<keyword evidence="2" id="KW-1185">Reference proteome</keyword>
<sequence>MNEFDVIPIMLTSEQLATEFLKKEELPFKLVSFYNVKEQLFNAFED</sequence>
<accession>A0ABV5FEC9</accession>
<dbReference type="RefSeq" id="WP_379862059.1">
    <property type="nucleotide sequence ID" value="NZ_JBHMFC010000095.1"/>
</dbReference>
<dbReference type="Proteomes" id="UP001589585">
    <property type="component" value="Unassembled WGS sequence"/>
</dbReference>
<organism evidence="1 2">
    <name type="scientific">Mariniflexile ostreae</name>
    <dbReference type="NCBI Taxonomy" id="1520892"/>
    <lineage>
        <taxon>Bacteria</taxon>
        <taxon>Pseudomonadati</taxon>
        <taxon>Bacteroidota</taxon>
        <taxon>Flavobacteriia</taxon>
        <taxon>Flavobacteriales</taxon>
        <taxon>Flavobacteriaceae</taxon>
        <taxon>Mariniflexile</taxon>
    </lineage>
</organism>
<gene>
    <name evidence="1" type="ORF">ACFFU9_13750</name>
</gene>
<comment type="caution">
    <text evidence="1">The sequence shown here is derived from an EMBL/GenBank/DDBJ whole genome shotgun (WGS) entry which is preliminary data.</text>
</comment>
<proteinExistence type="predicted"/>
<reference evidence="1 2" key="1">
    <citation type="submission" date="2024-09" db="EMBL/GenBank/DDBJ databases">
        <authorList>
            <person name="Sun Q."/>
            <person name="Mori K."/>
        </authorList>
    </citation>
    <scope>NUCLEOTIDE SEQUENCE [LARGE SCALE GENOMIC DNA]</scope>
    <source>
        <strain evidence="1 2">CECT 8622</strain>
    </source>
</reference>
<name>A0ABV5FEC9_9FLAO</name>
<dbReference type="EMBL" id="JBHMFC010000095">
    <property type="protein sequence ID" value="MFB9057806.1"/>
    <property type="molecule type" value="Genomic_DNA"/>
</dbReference>
<protein>
    <submittedName>
        <fullName evidence="1">Uncharacterized protein</fullName>
    </submittedName>
</protein>
<evidence type="ECO:0000313" key="2">
    <source>
        <dbReference type="Proteomes" id="UP001589585"/>
    </source>
</evidence>
<evidence type="ECO:0000313" key="1">
    <source>
        <dbReference type="EMBL" id="MFB9057806.1"/>
    </source>
</evidence>